<reference evidence="2" key="2">
    <citation type="journal article" date="2022" name="Sci. Total Environ.">
        <title>Prevalence, transmission, and molecular epidemiology of tet(X)-positive bacteria among humans, animals, and environmental niches in China: An epidemiological, and genomic-based study.</title>
        <authorList>
            <person name="Dong N."/>
            <person name="Zeng Y."/>
            <person name="Cai C."/>
            <person name="Sun C."/>
            <person name="Lu J."/>
            <person name="Liu C."/>
            <person name="Zhou H."/>
            <person name="Sun Q."/>
            <person name="Shu L."/>
            <person name="Wang H."/>
            <person name="Wang Y."/>
            <person name="Wang S."/>
            <person name="Wu C."/>
            <person name="Chan E.W."/>
            <person name="Chen G."/>
            <person name="Shen Z."/>
            <person name="Chen S."/>
            <person name="Zhang R."/>
        </authorList>
    </citation>
    <scope>NUCLEOTIDE SEQUENCE</scope>
    <source>
        <strain evidence="2">R1692</strain>
    </source>
</reference>
<evidence type="ECO:0000259" key="1">
    <source>
        <dbReference type="PROSITE" id="PS50164"/>
    </source>
</evidence>
<accession>A0ABT7NJ75</accession>
<dbReference type="InterPro" id="IPR013520">
    <property type="entry name" value="Ribonucl_H"/>
</dbReference>
<dbReference type="PANTHER" id="PTHR30231:SF37">
    <property type="entry name" value="EXODEOXYRIBONUCLEASE 10"/>
    <property type="match status" value="1"/>
</dbReference>
<gene>
    <name evidence="2" type="ORF">HX018_03200</name>
</gene>
<dbReference type="SMART" id="SM00479">
    <property type="entry name" value="EXOIII"/>
    <property type="match status" value="1"/>
</dbReference>
<dbReference type="InterPro" id="IPR036397">
    <property type="entry name" value="RNaseH_sf"/>
</dbReference>
<keyword evidence="3" id="KW-1185">Reference proteome</keyword>
<dbReference type="InterPro" id="IPR047296">
    <property type="entry name" value="GIY-YIG_UvrC_Cho"/>
</dbReference>
<dbReference type="InterPro" id="IPR035901">
    <property type="entry name" value="GIY-YIG_endonuc_sf"/>
</dbReference>
<dbReference type="Pfam" id="PF00929">
    <property type="entry name" value="RNase_T"/>
    <property type="match status" value="1"/>
</dbReference>
<comment type="caution">
    <text evidence="2">The sequence shown here is derived from an EMBL/GenBank/DDBJ whole genome shotgun (WGS) entry which is preliminary data.</text>
</comment>
<reference evidence="2" key="1">
    <citation type="submission" date="2020-06" db="EMBL/GenBank/DDBJ databases">
        <authorList>
            <person name="Dong N."/>
        </authorList>
    </citation>
    <scope>NUCLEOTIDE SEQUENCE</scope>
    <source>
        <strain evidence="2">R1692</strain>
    </source>
</reference>
<organism evidence="2 3">
    <name type="scientific">Sphingobacterium hotanense</name>
    <dbReference type="NCBI Taxonomy" id="649196"/>
    <lineage>
        <taxon>Bacteria</taxon>
        <taxon>Pseudomonadati</taxon>
        <taxon>Bacteroidota</taxon>
        <taxon>Sphingobacteriia</taxon>
        <taxon>Sphingobacteriales</taxon>
        <taxon>Sphingobacteriaceae</taxon>
        <taxon>Sphingobacterium</taxon>
    </lineage>
</organism>
<sequence length="464" mass="53303">MKKPRYAIVDIETTGGYASASKITEIAIYIFDGKKVVDEYTSLVNPQQPIPFHIQALTGISDEMVENAPVFEDIAEDIYHLLGSCIFVAHNVHFDYSFVQSELKAAGYEWKAQRLCTVRLSRKIFKGLPSYSLGKLCQSLGITIEDRHRAAGDAKATVTLFKKLYESDSEHFIKLVEQTNAKEQRLPTNIPVEVFNRLPNSTGIYLFKNNKGKIIYVGKAGNIKKRVISHFTGNNSGQRRQHFINEISDIDFQESGTELMAFLMECDMIKKIWPIYNRALKKYDPKYGLISYEDQNGYLRLSVCQIRKHITPLFAFNTVHESTQFLLQLINSYSLEFRLCSFFNSEKSNTERAEGLLKKELPDITEYNDRVLEAIESIQNSKRSFVIIDRGRHAEEKSYIYYKENKVFALGFVDNDLEFNAIDDVVENESLVHSNFYMNNLAMNFARLNPSRVQYLVGEPLEQA</sequence>
<dbReference type="SMART" id="SM00465">
    <property type="entry name" value="GIYc"/>
    <property type="match status" value="1"/>
</dbReference>
<dbReference type="NCBIfam" id="TIGR00573">
    <property type="entry name" value="dnaq"/>
    <property type="match status" value="1"/>
</dbReference>
<evidence type="ECO:0000313" key="3">
    <source>
        <dbReference type="Proteomes" id="UP001170954"/>
    </source>
</evidence>
<dbReference type="CDD" id="cd10434">
    <property type="entry name" value="GIY-YIG_UvrC_Cho"/>
    <property type="match status" value="1"/>
</dbReference>
<dbReference type="RefSeq" id="WP_286650429.1">
    <property type="nucleotide sequence ID" value="NZ_JACAGK010000006.1"/>
</dbReference>
<dbReference type="CDD" id="cd06127">
    <property type="entry name" value="DEDDh"/>
    <property type="match status" value="1"/>
</dbReference>
<dbReference type="Pfam" id="PF01541">
    <property type="entry name" value="GIY-YIG"/>
    <property type="match status" value="1"/>
</dbReference>
<dbReference type="InterPro" id="IPR000305">
    <property type="entry name" value="GIY-YIG_endonuc"/>
</dbReference>
<dbReference type="InterPro" id="IPR012337">
    <property type="entry name" value="RNaseH-like_sf"/>
</dbReference>
<proteinExistence type="predicted"/>
<feature type="domain" description="GIY-YIG" evidence="1">
    <location>
        <begin position="200"/>
        <end position="278"/>
    </location>
</feature>
<dbReference type="Proteomes" id="UP001170954">
    <property type="component" value="Unassembled WGS sequence"/>
</dbReference>
<protein>
    <submittedName>
        <fullName evidence="2">GIY-YIG nuclease family protein</fullName>
    </submittedName>
</protein>
<dbReference type="EMBL" id="JACAGK010000006">
    <property type="protein sequence ID" value="MDM1047250.1"/>
    <property type="molecule type" value="Genomic_DNA"/>
</dbReference>
<dbReference type="SUPFAM" id="SSF53098">
    <property type="entry name" value="Ribonuclease H-like"/>
    <property type="match status" value="1"/>
</dbReference>
<dbReference type="PANTHER" id="PTHR30231">
    <property type="entry name" value="DNA POLYMERASE III SUBUNIT EPSILON"/>
    <property type="match status" value="1"/>
</dbReference>
<dbReference type="InterPro" id="IPR006054">
    <property type="entry name" value="DnaQ"/>
</dbReference>
<dbReference type="Gene3D" id="3.40.1440.10">
    <property type="entry name" value="GIY-YIG endonuclease"/>
    <property type="match status" value="1"/>
</dbReference>
<dbReference type="SUPFAM" id="SSF82771">
    <property type="entry name" value="GIY-YIG endonuclease"/>
    <property type="match status" value="1"/>
</dbReference>
<dbReference type="PROSITE" id="PS50164">
    <property type="entry name" value="GIY_YIG"/>
    <property type="match status" value="1"/>
</dbReference>
<dbReference type="Gene3D" id="3.30.420.10">
    <property type="entry name" value="Ribonuclease H-like superfamily/Ribonuclease H"/>
    <property type="match status" value="1"/>
</dbReference>
<evidence type="ECO:0000313" key="2">
    <source>
        <dbReference type="EMBL" id="MDM1047250.1"/>
    </source>
</evidence>
<name>A0ABT7NJ75_9SPHI</name>